<dbReference type="PRINTS" id="PR00320">
    <property type="entry name" value="GPROTEINBRPT"/>
</dbReference>
<evidence type="ECO:0000313" key="6">
    <source>
        <dbReference type="Proteomes" id="UP001479436"/>
    </source>
</evidence>
<keyword evidence="2" id="KW-0677">Repeat</keyword>
<dbReference type="PROSITE" id="PS50082">
    <property type="entry name" value="WD_REPEATS_2"/>
    <property type="match status" value="5"/>
</dbReference>
<dbReference type="InterPro" id="IPR020472">
    <property type="entry name" value="WD40_PAC1"/>
</dbReference>
<dbReference type="InterPro" id="IPR036322">
    <property type="entry name" value="WD40_repeat_dom_sf"/>
</dbReference>
<dbReference type="Pfam" id="PF00400">
    <property type="entry name" value="WD40"/>
    <property type="match status" value="6"/>
</dbReference>
<dbReference type="InterPro" id="IPR001680">
    <property type="entry name" value="WD40_rpt"/>
</dbReference>
<sequence>MNFSANVSSNPDNLFQTDRDLAIREYKELKMKNTIGSPIDVKSKILCLAKFDDDHLIIGQASHVARKVNIKTGKTVKIYAGHTGPVTSVALVYDHESVLRLATGSWDKTIKLWDLESKECIRTLHGHSDYVKSIVFHPKGYLFTGSSDATIRKWSLVDYSCTKLMKGHNRGIEDMGLTLDGEYLISVSSDIKIKKWDVESGVEVQEFNGHLTSVYGLSITEDDIWSVSGDKTARRWSLETGKQDTVLEHPDFVKCVTVVEPYLITGCRDENVRVYDIGSGKCLKTMEGHFDEVTGLAVMGTFLYSGSLDGTIRKWSITTKSLAEPAEKLNLEPPKVNNNSSGLTEEEERELAELMSDDDEL</sequence>
<feature type="repeat" description="WD" evidence="3">
    <location>
        <begin position="165"/>
        <end position="206"/>
    </location>
</feature>
<dbReference type="PROSITE" id="PS50294">
    <property type="entry name" value="WD_REPEATS_REGION"/>
    <property type="match status" value="3"/>
</dbReference>
<feature type="repeat" description="WD" evidence="3">
    <location>
        <begin position="207"/>
        <end position="246"/>
    </location>
</feature>
<comment type="caution">
    <text evidence="5">The sequence shown here is derived from an EMBL/GenBank/DDBJ whole genome shotgun (WGS) entry which is preliminary data.</text>
</comment>
<dbReference type="Proteomes" id="UP001479436">
    <property type="component" value="Unassembled WGS sequence"/>
</dbReference>
<feature type="repeat" description="WD" evidence="3">
    <location>
        <begin position="79"/>
        <end position="123"/>
    </location>
</feature>
<organism evidence="5 6">
    <name type="scientific">Basidiobolus ranarum</name>
    <dbReference type="NCBI Taxonomy" id="34480"/>
    <lineage>
        <taxon>Eukaryota</taxon>
        <taxon>Fungi</taxon>
        <taxon>Fungi incertae sedis</taxon>
        <taxon>Zoopagomycota</taxon>
        <taxon>Entomophthoromycotina</taxon>
        <taxon>Basidiobolomycetes</taxon>
        <taxon>Basidiobolales</taxon>
        <taxon>Basidiobolaceae</taxon>
        <taxon>Basidiobolus</taxon>
    </lineage>
</organism>
<dbReference type="InterPro" id="IPR015943">
    <property type="entry name" value="WD40/YVTN_repeat-like_dom_sf"/>
</dbReference>
<dbReference type="PANTHER" id="PTHR22847">
    <property type="entry name" value="WD40 REPEAT PROTEIN"/>
    <property type="match status" value="1"/>
</dbReference>
<gene>
    <name evidence="5" type="ORF">K7432_010786</name>
</gene>
<feature type="repeat" description="WD" evidence="3">
    <location>
        <begin position="124"/>
        <end position="156"/>
    </location>
</feature>
<dbReference type="SUPFAM" id="SSF50978">
    <property type="entry name" value="WD40 repeat-like"/>
    <property type="match status" value="1"/>
</dbReference>
<dbReference type="PROSITE" id="PS00678">
    <property type="entry name" value="WD_REPEATS_1"/>
    <property type="match status" value="1"/>
</dbReference>
<dbReference type="PANTHER" id="PTHR22847:SF637">
    <property type="entry name" value="WD REPEAT DOMAIN 5B"/>
    <property type="match status" value="1"/>
</dbReference>
<dbReference type="InterPro" id="IPR019775">
    <property type="entry name" value="WD40_repeat_CS"/>
</dbReference>
<feature type="compositionally biased region" description="Acidic residues" evidence="4">
    <location>
        <begin position="344"/>
        <end position="361"/>
    </location>
</feature>
<feature type="repeat" description="WD" evidence="3">
    <location>
        <begin position="286"/>
        <end position="325"/>
    </location>
</feature>
<evidence type="ECO:0000256" key="2">
    <source>
        <dbReference type="ARBA" id="ARBA00022737"/>
    </source>
</evidence>
<dbReference type="EMBL" id="JASJQH010000771">
    <property type="protein sequence ID" value="KAK9762959.1"/>
    <property type="molecule type" value="Genomic_DNA"/>
</dbReference>
<keyword evidence="1 3" id="KW-0853">WD repeat</keyword>
<reference evidence="5 6" key="1">
    <citation type="submission" date="2023-04" db="EMBL/GenBank/DDBJ databases">
        <title>Genome of Basidiobolus ranarum AG-B5.</title>
        <authorList>
            <person name="Stajich J.E."/>
            <person name="Carter-House D."/>
            <person name="Gryganskyi A."/>
        </authorList>
    </citation>
    <scope>NUCLEOTIDE SEQUENCE [LARGE SCALE GENOMIC DNA]</scope>
    <source>
        <strain evidence="5 6">AG-B5</strain>
    </source>
</reference>
<evidence type="ECO:0000256" key="1">
    <source>
        <dbReference type="ARBA" id="ARBA00022574"/>
    </source>
</evidence>
<evidence type="ECO:0008006" key="7">
    <source>
        <dbReference type="Google" id="ProtNLM"/>
    </source>
</evidence>
<name>A0ABR2WN66_9FUNG</name>
<keyword evidence="6" id="KW-1185">Reference proteome</keyword>
<feature type="region of interest" description="Disordered" evidence="4">
    <location>
        <begin position="326"/>
        <end position="361"/>
    </location>
</feature>
<evidence type="ECO:0000313" key="5">
    <source>
        <dbReference type="EMBL" id="KAK9762959.1"/>
    </source>
</evidence>
<evidence type="ECO:0000256" key="4">
    <source>
        <dbReference type="SAM" id="MobiDB-lite"/>
    </source>
</evidence>
<dbReference type="CDD" id="cd00200">
    <property type="entry name" value="WD40"/>
    <property type="match status" value="1"/>
</dbReference>
<dbReference type="Gene3D" id="2.130.10.10">
    <property type="entry name" value="YVTN repeat-like/Quinoprotein amine dehydrogenase"/>
    <property type="match status" value="2"/>
</dbReference>
<proteinExistence type="predicted"/>
<accession>A0ABR2WN66</accession>
<dbReference type="SMART" id="SM00320">
    <property type="entry name" value="WD40"/>
    <property type="match status" value="6"/>
</dbReference>
<evidence type="ECO:0000256" key="3">
    <source>
        <dbReference type="PROSITE-ProRule" id="PRU00221"/>
    </source>
</evidence>
<protein>
    <recommendedName>
        <fullName evidence="7">WD40 repeat-like protein</fullName>
    </recommendedName>
</protein>